<protein>
    <submittedName>
        <fullName evidence="6">MBL fold metallo-hydrolase</fullName>
    </submittedName>
</protein>
<dbReference type="SUPFAM" id="SSF56281">
    <property type="entry name" value="Metallo-hydrolase/oxidoreductase"/>
    <property type="match status" value="1"/>
</dbReference>
<name>A0A101QM13_STRCK</name>
<dbReference type="PANTHER" id="PTHR42978:SF6">
    <property type="entry name" value="QUORUM-QUENCHING LACTONASE YTNP-RELATED"/>
    <property type="match status" value="1"/>
</dbReference>
<comment type="similarity">
    <text evidence="1">Belongs to the metallo-beta-lactamase superfamily.</text>
</comment>
<evidence type="ECO:0000313" key="7">
    <source>
        <dbReference type="Proteomes" id="UP000053398"/>
    </source>
</evidence>
<keyword evidence="7" id="KW-1185">Reference proteome</keyword>
<dbReference type="Gene3D" id="3.60.15.10">
    <property type="entry name" value="Ribonuclease Z/Hydroxyacylglutathione hydrolase-like"/>
    <property type="match status" value="1"/>
</dbReference>
<dbReference type="InterPro" id="IPR036866">
    <property type="entry name" value="RibonucZ/Hydroxyglut_hydro"/>
</dbReference>
<dbReference type="EMBL" id="LMWP01000002">
    <property type="protein sequence ID" value="KUN32403.1"/>
    <property type="molecule type" value="Genomic_DNA"/>
</dbReference>
<gene>
    <name evidence="6" type="ORF">AQJ11_02420</name>
</gene>
<feature type="domain" description="Metallo-beta-lactamase" evidence="5">
    <location>
        <begin position="65"/>
        <end position="258"/>
    </location>
</feature>
<evidence type="ECO:0000256" key="4">
    <source>
        <dbReference type="ARBA" id="ARBA00022833"/>
    </source>
</evidence>
<dbReference type="GO" id="GO:0016787">
    <property type="term" value="F:hydrolase activity"/>
    <property type="evidence" value="ECO:0007669"/>
    <property type="project" value="UniProtKB-KW"/>
</dbReference>
<dbReference type="GO" id="GO:0046872">
    <property type="term" value="F:metal ion binding"/>
    <property type="evidence" value="ECO:0007669"/>
    <property type="project" value="UniProtKB-KW"/>
</dbReference>
<evidence type="ECO:0000256" key="1">
    <source>
        <dbReference type="ARBA" id="ARBA00007749"/>
    </source>
</evidence>
<dbReference type="InterPro" id="IPR051013">
    <property type="entry name" value="MBL_superfamily_lactonases"/>
</dbReference>
<evidence type="ECO:0000256" key="3">
    <source>
        <dbReference type="ARBA" id="ARBA00022801"/>
    </source>
</evidence>
<organism evidence="6 7">
    <name type="scientific">Streptomyces corchorusii</name>
    <name type="common">Streptomyces chibaensis</name>
    <dbReference type="NCBI Taxonomy" id="1903"/>
    <lineage>
        <taxon>Bacteria</taxon>
        <taxon>Bacillati</taxon>
        <taxon>Actinomycetota</taxon>
        <taxon>Actinomycetes</taxon>
        <taxon>Kitasatosporales</taxon>
        <taxon>Streptomycetaceae</taxon>
        <taxon>Streptomyces</taxon>
    </lineage>
</organism>
<keyword evidence="4" id="KW-0862">Zinc</keyword>
<sequence length="284" mass="30415">MPLPTGHNSSPTALRSLRLGDHTVTVVPDGAVQLHPRRWLPDSTDRDWTGDHAGLLDDQGYLGTSVASLLVEHDGRALLLDAGFGPHDIPAEDTIDTIGALHGGRLPDALARAGRDPADIEAVAFTHLHDDHIGWAFRPGPDRPSPFARATLLASADEWADWPAPPKTAGLPVTPGQEIFPGVTAWPAPGHTRGHTAYVITAGGRRVIAFGDVFHSPAQLARPDWRVSMDALPGQAVRTRREMLAELTRPDTLAFANHFAQGQLGRVVHGGGGTRWEPLSEETA</sequence>
<dbReference type="PANTHER" id="PTHR42978">
    <property type="entry name" value="QUORUM-QUENCHING LACTONASE YTNP-RELATED-RELATED"/>
    <property type="match status" value="1"/>
</dbReference>
<keyword evidence="2" id="KW-0479">Metal-binding</keyword>
<comment type="caution">
    <text evidence="6">The sequence shown here is derived from an EMBL/GenBank/DDBJ whole genome shotgun (WGS) entry which is preliminary data.</text>
</comment>
<dbReference type="RefSeq" id="WP_059261644.1">
    <property type="nucleotide sequence ID" value="NZ_KQ948351.1"/>
</dbReference>
<evidence type="ECO:0000313" key="6">
    <source>
        <dbReference type="EMBL" id="KUN32403.1"/>
    </source>
</evidence>
<evidence type="ECO:0000256" key="2">
    <source>
        <dbReference type="ARBA" id="ARBA00022723"/>
    </source>
</evidence>
<evidence type="ECO:0000259" key="5">
    <source>
        <dbReference type="SMART" id="SM00849"/>
    </source>
</evidence>
<dbReference type="InterPro" id="IPR001279">
    <property type="entry name" value="Metallo-B-lactamas"/>
</dbReference>
<proteinExistence type="inferred from homology"/>
<dbReference type="SMART" id="SM00849">
    <property type="entry name" value="Lactamase_B"/>
    <property type="match status" value="1"/>
</dbReference>
<dbReference type="AlphaFoldDB" id="A0A101QM13"/>
<reference evidence="6 7" key="1">
    <citation type="submission" date="2015-10" db="EMBL/GenBank/DDBJ databases">
        <title>Draft genome sequence of Streptomyces corchorusii DSM 40340, type strain for the species Streptomyces corchorusii.</title>
        <authorList>
            <person name="Ruckert C."/>
            <person name="Winkler A."/>
            <person name="Kalinowski J."/>
            <person name="Kampfer P."/>
            <person name="Glaeser S."/>
        </authorList>
    </citation>
    <scope>NUCLEOTIDE SEQUENCE [LARGE SCALE GENOMIC DNA]</scope>
    <source>
        <strain evidence="6 7">DSM 40340</strain>
    </source>
</reference>
<accession>A0A101QM13</accession>
<dbReference type="Proteomes" id="UP000053398">
    <property type="component" value="Unassembled WGS sequence"/>
</dbReference>
<dbReference type="Pfam" id="PF00753">
    <property type="entry name" value="Lactamase_B"/>
    <property type="match status" value="1"/>
</dbReference>
<keyword evidence="3 6" id="KW-0378">Hydrolase</keyword>